<organism evidence="7 8">
    <name type="scientific">Franconibacter daqui</name>
    <dbReference type="NCBI Taxonomy" id="2047724"/>
    <lineage>
        <taxon>Bacteria</taxon>
        <taxon>Pseudomonadati</taxon>
        <taxon>Pseudomonadota</taxon>
        <taxon>Gammaproteobacteria</taxon>
        <taxon>Enterobacterales</taxon>
        <taxon>Enterobacteriaceae</taxon>
        <taxon>Franconibacter</taxon>
    </lineage>
</organism>
<sequence>MAKLDNRDPGLQPERTLLSWQRTFFSLLMLALVTVRSGLSRENMLLTGAGTGFALLSFTLTLIALLRRRAMAYPVDLVSLSARRVKRLISGTICLYALTLVLYNLTYRM</sequence>
<keyword evidence="3 5" id="KW-1133">Transmembrane helix</keyword>
<dbReference type="Pfam" id="PF02656">
    <property type="entry name" value="DUF202"/>
    <property type="match status" value="1"/>
</dbReference>
<evidence type="ECO:0000256" key="2">
    <source>
        <dbReference type="ARBA" id="ARBA00022692"/>
    </source>
</evidence>
<dbReference type="InterPro" id="IPR003807">
    <property type="entry name" value="DUF202"/>
</dbReference>
<accession>A0ABV1PSR9</accession>
<feature type="transmembrane region" description="Helical" evidence="5">
    <location>
        <begin position="45"/>
        <end position="66"/>
    </location>
</feature>
<keyword evidence="8" id="KW-1185">Reference proteome</keyword>
<dbReference type="Proteomes" id="UP001447374">
    <property type="component" value="Unassembled WGS sequence"/>
</dbReference>
<evidence type="ECO:0000313" key="7">
    <source>
        <dbReference type="EMBL" id="MER0127867.1"/>
    </source>
</evidence>
<comment type="caution">
    <text evidence="7">The sequence shown here is derived from an EMBL/GenBank/DDBJ whole genome shotgun (WGS) entry which is preliminary data.</text>
</comment>
<keyword evidence="2 5" id="KW-0812">Transmembrane</keyword>
<protein>
    <submittedName>
        <fullName evidence="7">DUF202 domain-containing protein</fullName>
    </submittedName>
</protein>
<gene>
    <name evidence="7" type="ORF">ABQG75_19235</name>
</gene>
<proteinExistence type="predicted"/>
<evidence type="ECO:0000259" key="6">
    <source>
        <dbReference type="Pfam" id="PF02656"/>
    </source>
</evidence>
<dbReference type="EMBL" id="JBEHGX010000013">
    <property type="protein sequence ID" value="MER0127867.1"/>
    <property type="molecule type" value="Genomic_DNA"/>
</dbReference>
<feature type="transmembrane region" description="Helical" evidence="5">
    <location>
        <begin position="87"/>
        <end position="106"/>
    </location>
</feature>
<reference evidence="7 8" key="1">
    <citation type="submission" date="2024-06" db="EMBL/GenBank/DDBJ databases">
        <title>Fanconibacter daqui strain Q02 whole shotgun sequencing project.</title>
        <authorList>
            <person name="Rodrigues J.W.A."/>
            <person name="Viana L.C."/>
            <person name="Vieira E.C."/>
            <person name="Souza F.O.L."/>
            <person name="Alegria O.C."/>
            <person name="Patroca S."/>
            <person name="Cruz A.C.R."/>
            <person name="Nunes A.R.C."/>
        </authorList>
    </citation>
    <scope>NUCLEOTIDE SEQUENCE [LARGE SCALE GENOMIC DNA]</scope>
    <source>
        <strain evidence="7 8">Q02</strain>
    </source>
</reference>
<evidence type="ECO:0000256" key="3">
    <source>
        <dbReference type="ARBA" id="ARBA00022989"/>
    </source>
</evidence>
<comment type="subcellular location">
    <subcellularLocation>
        <location evidence="1">Endomembrane system</location>
        <topology evidence="1">Multi-pass membrane protein</topology>
    </subcellularLocation>
</comment>
<name>A0ABV1PSR9_9ENTR</name>
<evidence type="ECO:0000313" key="8">
    <source>
        <dbReference type="Proteomes" id="UP001447374"/>
    </source>
</evidence>
<dbReference type="RefSeq" id="WP_349951689.1">
    <property type="nucleotide sequence ID" value="NZ_JBEHGX010000013.1"/>
</dbReference>
<keyword evidence="4 5" id="KW-0472">Membrane</keyword>
<feature type="domain" description="DUF202" evidence="6">
    <location>
        <begin position="8"/>
        <end position="69"/>
    </location>
</feature>
<evidence type="ECO:0000256" key="4">
    <source>
        <dbReference type="ARBA" id="ARBA00023136"/>
    </source>
</evidence>
<evidence type="ECO:0000256" key="1">
    <source>
        <dbReference type="ARBA" id="ARBA00004127"/>
    </source>
</evidence>
<evidence type="ECO:0000256" key="5">
    <source>
        <dbReference type="SAM" id="Phobius"/>
    </source>
</evidence>